<feature type="compositionally biased region" description="Basic and acidic residues" evidence="1">
    <location>
        <begin position="10"/>
        <end position="19"/>
    </location>
</feature>
<feature type="compositionally biased region" description="Low complexity" evidence="1">
    <location>
        <begin position="117"/>
        <end position="128"/>
    </location>
</feature>
<feature type="compositionally biased region" description="Polar residues" evidence="1">
    <location>
        <begin position="44"/>
        <end position="77"/>
    </location>
</feature>
<organism evidence="2 3">
    <name type="scientific">Rickenella mellea</name>
    <dbReference type="NCBI Taxonomy" id="50990"/>
    <lineage>
        <taxon>Eukaryota</taxon>
        <taxon>Fungi</taxon>
        <taxon>Dikarya</taxon>
        <taxon>Basidiomycota</taxon>
        <taxon>Agaricomycotina</taxon>
        <taxon>Agaricomycetes</taxon>
        <taxon>Hymenochaetales</taxon>
        <taxon>Rickenellaceae</taxon>
        <taxon>Rickenella</taxon>
    </lineage>
</organism>
<accession>A0A4Y7PP88</accession>
<gene>
    <name evidence="2" type="ORF">BD410DRAFT_794554</name>
</gene>
<dbReference type="AlphaFoldDB" id="A0A4Y7PP88"/>
<reference evidence="2 3" key="1">
    <citation type="submission" date="2018-06" db="EMBL/GenBank/DDBJ databases">
        <title>A transcriptomic atlas of mushroom development highlights an independent origin of complex multicellularity.</title>
        <authorList>
            <consortium name="DOE Joint Genome Institute"/>
            <person name="Krizsan K."/>
            <person name="Almasi E."/>
            <person name="Merenyi Z."/>
            <person name="Sahu N."/>
            <person name="Viragh M."/>
            <person name="Koszo T."/>
            <person name="Mondo S."/>
            <person name="Kiss B."/>
            <person name="Balint B."/>
            <person name="Kues U."/>
            <person name="Barry K."/>
            <person name="Hegedus J.C."/>
            <person name="Henrissat B."/>
            <person name="Johnson J."/>
            <person name="Lipzen A."/>
            <person name="Ohm R."/>
            <person name="Nagy I."/>
            <person name="Pangilinan J."/>
            <person name="Yan J."/>
            <person name="Xiong Y."/>
            <person name="Grigoriev I.V."/>
            <person name="Hibbett D.S."/>
            <person name="Nagy L.G."/>
        </authorList>
    </citation>
    <scope>NUCLEOTIDE SEQUENCE [LARGE SCALE GENOMIC DNA]</scope>
    <source>
        <strain evidence="2 3">SZMC22713</strain>
    </source>
</reference>
<evidence type="ECO:0000313" key="3">
    <source>
        <dbReference type="Proteomes" id="UP000294933"/>
    </source>
</evidence>
<name>A0A4Y7PP88_9AGAM</name>
<proteinExistence type="predicted"/>
<evidence type="ECO:0000313" key="2">
    <source>
        <dbReference type="EMBL" id="TDL17247.1"/>
    </source>
</evidence>
<dbReference type="Proteomes" id="UP000294933">
    <property type="component" value="Unassembled WGS sequence"/>
</dbReference>
<dbReference type="EMBL" id="ML170225">
    <property type="protein sequence ID" value="TDL17247.1"/>
    <property type="molecule type" value="Genomic_DNA"/>
</dbReference>
<evidence type="ECO:0000256" key="1">
    <source>
        <dbReference type="SAM" id="MobiDB-lite"/>
    </source>
</evidence>
<sequence>MPDSANCTDLDGRRDEPLYPKEGFVHGADALPPSLVSPAVFPGTENTGQIQMTEYTSSKPQSHTPKTPKRQTPSQSRNPRDKIKHAPGALSSSSSAYNSSQAIPPIPSATQTPRQKSIQSATSSSGSSVRVRLGENFNPGSTTPAMPNGRRDVSIKPTPTTPYRRNWRP</sequence>
<feature type="compositionally biased region" description="Low complexity" evidence="1">
    <location>
        <begin position="91"/>
        <end position="100"/>
    </location>
</feature>
<feature type="region of interest" description="Disordered" evidence="1">
    <location>
        <begin position="1"/>
        <end position="169"/>
    </location>
</feature>
<protein>
    <submittedName>
        <fullName evidence="2">Uncharacterized protein</fullName>
    </submittedName>
</protein>
<keyword evidence="3" id="KW-1185">Reference proteome</keyword>
<dbReference type="VEuPathDB" id="FungiDB:BD410DRAFT_794554"/>